<evidence type="ECO:0000256" key="1">
    <source>
        <dbReference type="SAM" id="Phobius"/>
    </source>
</evidence>
<keyword evidence="1" id="KW-0812">Transmembrane</keyword>
<feature type="transmembrane region" description="Helical" evidence="1">
    <location>
        <begin position="6"/>
        <end position="39"/>
    </location>
</feature>
<dbReference type="InterPro" id="IPR007401">
    <property type="entry name" value="DUF454"/>
</dbReference>
<feature type="transmembrane region" description="Helical" evidence="1">
    <location>
        <begin position="98"/>
        <end position="115"/>
    </location>
</feature>
<dbReference type="AlphaFoldDB" id="A0A644WVE7"/>
<gene>
    <name evidence="2" type="primary">ybaN_7</name>
    <name evidence="2" type="ORF">SDC9_53964</name>
</gene>
<accession>A0A644WVE7</accession>
<keyword evidence="1" id="KW-1133">Transmembrane helix</keyword>
<evidence type="ECO:0000313" key="2">
    <source>
        <dbReference type="EMBL" id="MPM07657.1"/>
    </source>
</evidence>
<dbReference type="PANTHER" id="PTHR35813:SF1">
    <property type="entry name" value="INNER MEMBRANE PROTEIN YBAN"/>
    <property type="match status" value="1"/>
</dbReference>
<organism evidence="2">
    <name type="scientific">bioreactor metagenome</name>
    <dbReference type="NCBI Taxonomy" id="1076179"/>
    <lineage>
        <taxon>unclassified sequences</taxon>
        <taxon>metagenomes</taxon>
        <taxon>ecological metagenomes</taxon>
    </lineage>
</organism>
<comment type="caution">
    <text evidence="2">The sequence shown here is derived from an EMBL/GenBank/DDBJ whole genome shotgun (WGS) entry which is preliminary data.</text>
</comment>
<sequence length="120" mass="13734">MRRILYIILASVFVALATIGIFLPLIPTTPFLLLAVYFYMNSSYSRLKWLLNNRYLGPYIHSYLSKEGIPFRLKIKTISLLWITIGTTAIFATDNLHVRIFLGVVAIAVTLHLAIKKTKY</sequence>
<name>A0A644WVE7_9ZZZZ</name>
<proteinExistence type="predicted"/>
<protein>
    <submittedName>
        <fullName evidence="2">Inner membrane protein YbaN</fullName>
    </submittedName>
</protein>
<reference evidence="2" key="1">
    <citation type="submission" date="2019-08" db="EMBL/GenBank/DDBJ databases">
        <authorList>
            <person name="Kucharzyk K."/>
            <person name="Murdoch R.W."/>
            <person name="Higgins S."/>
            <person name="Loffler F."/>
        </authorList>
    </citation>
    <scope>NUCLEOTIDE SEQUENCE</scope>
</reference>
<dbReference type="PANTHER" id="PTHR35813">
    <property type="entry name" value="INNER MEMBRANE PROTEIN YBAN"/>
    <property type="match status" value="1"/>
</dbReference>
<dbReference type="Pfam" id="PF04304">
    <property type="entry name" value="DUF454"/>
    <property type="match status" value="1"/>
</dbReference>
<dbReference type="PIRSF" id="PIRSF016789">
    <property type="entry name" value="DUF454"/>
    <property type="match status" value="1"/>
</dbReference>
<dbReference type="GO" id="GO:0005886">
    <property type="term" value="C:plasma membrane"/>
    <property type="evidence" value="ECO:0007669"/>
    <property type="project" value="TreeGrafter"/>
</dbReference>
<keyword evidence="1" id="KW-0472">Membrane</keyword>
<dbReference type="EMBL" id="VSSQ01001361">
    <property type="protein sequence ID" value="MPM07657.1"/>
    <property type="molecule type" value="Genomic_DNA"/>
</dbReference>